<name>A0A168QAD5_9BACL</name>
<dbReference type="AlphaFoldDB" id="A0A168QAD5"/>
<dbReference type="InterPro" id="IPR036249">
    <property type="entry name" value="Thioredoxin-like_sf"/>
</dbReference>
<dbReference type="CDD" id="cd02976">
    <property type="entry name" value="NrdH"/>
    <property type="match status" value="1"/>
</dbReference>
<evidence type="ECO:0000259" key="1">
    <source>
        <dbReference type="Pfam" id="PF00462"/>
    </source>
</evidence>
<dbReference type="Proteomes" id="UP000077355">
    <property type="component" value="Unassembled WGS sequence"/>
</dbReference>
<protein>
    <submittedName>
        <fullName evidence="2">NrdH-redoxin</fullName>
    </submittedName>
</protein>
<sequence>MSTNPKIVVWSKPGCHYCSEVKTYLEDNNYSYENINVEGNDILRDVLEVKYGVRHVPVVEIGNDGKFEAVTEVGLEHLQSVLTSHLIS</sequence>
<reference evidence="2 3" key="1">
    <citation type="submission" date="2016-03" db="EMBL/GenBank/DDBJ databases">
        <title>Draft genome sequence of Paenibacillus antarcticus CECT 5836.</title>
        <authorList>
            <person name="Shin S.-K."/>
            <person name="Yi H."/>
        </authorList>
    </citation>
    <scope>NUCLEOTIDE SEQUENCE [LARGE SCALE GENOMIC DNA]</scope>
    <source>
        <strain evidence="2 3">CECT 5836</strain>
    </source>
</reference>
<dbReference type="GO" id="GO:0045454">
    <property type="term" value="P:cell redox homeostasis"/>
    <property type="evidence" value="ECO:0007669"/>
    <property type="project" value="TreeGrafter"/>
</dbReference>
<dbReference type="PANTHER" id="PTHR34386">
    <property type="entry name" value="GLUTAREDOXIN"/>
    <property type="match status" value="1"/>
</dbReference>
<evidence type="ECO:0000313" key="2">
    <source>
        <dbReference type="EMBL" id="OAB47559.1"/>
    </source>
</evidence>
<feature type="domain" description="Glutaredoxin" evidence="1">
    <location>
        <begin position="7"/>
        <end position="63"/>
    </location>
</feature>
<dbReference type="Gene3D" id="3.40.30.10">
    <property type="entry name" value="Glutaredoxin"/>
    <property type="match status" value="1"/>
</dbReference>
<organism evidence="2 3">
    <name type="scientific">Paenibacillus antarcticus</name>
    <dbReference type="NCBI Taxonomy" id="253703"/>
    <lineage>
        <taxon>Bacteria</taxon>
        <taxon>Bacillati</taxon>
        <taxon>Bacillota</taxon>
        <taxon>Bacilli</taxon>
        <taxon>Bacillales</taxon>
        <taxon>Paenibacillaceae</taxon>
        <taxon>Paenibacillus</taxon>
    </lineage>
</organism>
<dbReference type="RefSeq" id="WP_068647108.1">
    <property type="nucleotide sequence ID" value="NZ_CP043611.1"/>
</dbReference>
<gene>
    <name evidence="2" type="ORF">PBAT_04875</name>
</gene>
<dbReference type="EMBL" id="LVJI01000006">
    <property type="protein sequence ID" value="OAB47559.1"/>
    <property type="molecule type" value="Genomic_DNA"/>
</dbReference>
<dbReference type="OrthoDB" id="2192230at2"/>
<keyword evidence="3" id="KW-1185">Reference proteome</keyword>
<dbReference type="InterPro" id="IPR051548">
    <property type="entry name" value="Grx-like_ET"/>
</dbReference>
<dbReference type="PANTHER" id="PTHR34386:SF1">
    <property type="entry name" value="GLUTAREDOXIN-LIKE PROTEIN NRDH"/>
    <property type="match status" value="1"/>
</dbReference>
<dbReference type="Pfam" id="PF00462">
    <property type="entry name" value="Glutaredoxin"/>
    <property type="match status" value="1"/>
</dbReference>
<dbReference type="SUPFAM" id="SSF52833">
    <property type="entry name" value="Thioredoxin-like"/>
    <property type="match status" value="1"/>
</dbReference>
<proteinExistence type="predicted"/>
<dbReference type="GO" id="GO:0009055">
    <property type="term" value="F:electron transfer activity"/>
    <property type="evidence" value="ECO:0007669"/>
    <property type="project" value="TreeGrafter"/>
</dbReference>
<comment type="caution">
    <text evidence="2">The sequence shown here is derived from an EMBL/GenBank/DDBJ whole genome shotgun (WGS) entry which is preliminary data.</text>
</comment>
<dbReference type="InterPro" id="IPR002109">
    <property type="entry name" value="Glutaredoxin"/>
</dbReference>
<accession>A0A168QAD5</accession>
<dbReference type="PROSITE" id="PS51354">
    <property type="entry name" value="GLUTAREDOXIN_2"/>
    <property type="match status" value="1"/>
</dbReference>
<evidence type="ECO:0000313" key="3">
    <source>
        <dbReference type="Proteomes" id="UP000077355"/>
    </source>
</evidence>